<comment type="caution">
    <text evidence="1">The sequence shown here is derived from an EMBL/GenBank/DDBJ whole genome shotgun (WGS) entry which is preliminary data.</text>
</comment>
<gene>
    <name evidence="1" type="ORF">RHMOL_Rhmol03G0019800</name>
</gene>
<reference evidence="1" key="1">
    <citation type="submission" date="2022-02" db="EMBL/GenBank/DDBJ databases">
        <title>Plant Genome Project.</title>
        <authorList>
            <person name="Zhang R.-G."/>
        </authorList>
    </citation>
    <scope>NUCLEOTIDE SEQUENCE</scope>
    <source>
        <strain evidence="1">AT1</strain>
    </source>
</reference>
<evidence type="ECO:0000313" key="2">
    <source>
        <dbReference type="Proteomes" id="UP001062846"/>
    </source>
</evidence>
<dbReference type="Proteomes" id="UP001062846">
    <property type="component" value="Chromosome 3"/>
</dbReference>
<protein>
    <submittedName>
        <fullName evidence="1">Uncharacterized protein</fullName>
    </submittedName>
</protein>
<accession>A0ACC0PAP9</accession>
<name>A0ACC0PAP9_RHOML</name>
<keyword evidence="2" id="KW-1185">Reference proteome</keyword>
<organism evidence="1 2">
    <name type="scientific">Rhododendron molle</name>
    <name type="common">Chinese azalea</name>
    <name type="synonym">Azalea mollis</name>
    <dbReference type="NCBI Taxonomy" id="49168"/>
    <lineage>
        <taxon>Eukaryota</taxon>
        <taxon>Viridiplantae</taxon>
        <taxon>Streptophyta</taxon>
        <taxon>Embryophyta</taxon>
        <taxon>Tracheophyta</taxon>
        <taxon>Spermatophyta</taxon>
        <taxon>Magnoliopsida</taxon>
        <taxon>eudicotyledons</taxon>
        <taxon>Gunneridae</taxon>
        <taxon>Pentapetalae</taxon>
        <taxon>asterids</taxon>
        <taxon>Ericales</taxon>
        <taxon>Ericaceae</taxon>
        <taxon>Ericoideae</taxon>
        <taxon>Rhodoreae</taxon>
        <taxon>Rhododendron</taxon>
    </lineage>
</organism>
<dbReference type="EMBL" id="CM046390">
    <property type="protein sequence ID" value="KAI8562246.1"/>
    <property type="molecule type" value="Genomic_DNA"/>
</dbReference>
<sequence>MQDIQNQMLVALASLIEVIAGVLPRAPVYAIANQQKPYYPLSQAQIFSLLLLPLQLRGSSMGATKRRDKIEMLSDPRSVTLSVMTAGSISKSQKSRECGGCGRVLHFHAR</sequence>
<evidence type="ECO:0000313" key="1">
    <source>
        <dbReference type="EMBL" id="KAI8562246.1"/>
    </source>
</evidence>
<proteinExistence type="predicted"/>